<dbReference type="RefSeq" id="WP_379981743.1">
    <property type="nucleotide sequence ID" value="NZ_JBHSFV010000013.1"/>
</dbReference>
<dbReference type="PANTHER" id="PTHR43133">
    <property type="entry name" value="RNA POLYMERASE ECF-TYPE SIGMA FACTO"/>
    <property type="match status" value="1"/>
</dbReference>
<dbReference type="PANTHER" id="PTHR43133:SF45">
    <property type="entry name" value="RNA POLYMERASE ECF-TYPE SIGMA FACTOR"/>
    <property type="match status" value="1"/>
</dbReference>
<dbReference type="NCBIfam" id="TIGR02937">
    <property type="entry name" value="sigma70-ECF"/>
    <property type="match status" value="1"/>
</dbReference>
<dbReference type="InterPro" id="IPR007627">
    <property type="entry name" value="RNA_pol_sigma70_r2"/>
</dbReference>
<reference evidence="8" key="1">
    <citation type="journal article" date="2019" name="Int. J. Syst. Evol. Microbiol.">
        <title>The Global Catalogue of Microorganisms (GCM) 10K type strain sequencing project: providing services to taxonomists for standard genome sequencing and annotation.</title>
        <authorList>
            <consortium name="The Broad Institute Genomics Platform"/>
            <consortium name="The Broad Institute Genome Sequencing Center for Infectious Disease"/>
            <person name="Wu L."/>
            <person name="Ma J."/>
        </authorList>
    </citation>
    <scope>NUCLEOTIDE SEQUENCE [LARGE SCALE GENOMIC DNA]</scope>
    <source>
        <strain evidence="8">YJ-61-S</strain>
    </source>
</reference>
<keyword evidence="4" id="KW-0804">Transcription</keyword>
<dbReference type="Gene3D" id="1.10.10.10">
    <property type="entry name" value="Winged helix-like DNA-binding domain superfamily/Winged helix DNA-binding domain"/>
    <property type="match status" value="1"/>
</dbReference>
<dbReference type="InterPro" id="IPR013324">
    <property type="entry name" value="RNA_pol_sigma_r3/r4-like"/>
</dbReference>
<evidence type="ECO:0000256" key="3">
    <source>
        <dbReference type="ARBA" id="ARBA00023082"/>
    </source>
</evidence>
<evidence type="ECO:0000256" key="1">
    <source>
        <dbReference type="ARBA" id="ARBA00010641"/>
    </source>
</evidence>
<evidence type="ECO:0000256" key="2">
    <source>
        <dbReference type="ARBA" id="ARBA00023015"/>
    </source>
</evidence>
<keyword evidence="3" id="KW-0731">Sigma factor</keyword>
<dbReference type="InterPro" id="IPR013325">
    <property type="entry name" value="RNA_pol_sigma_r2"/>
</dbReference>
<evidence type="ECO:0000313" key="8">
    <source>
        <dbReference type="Proteomes" id="UP001596043"/>
    </source>
</evidence>
<evidence type="ECO:0000256" key="4">
    <source>
        <dbReference type="ARBA" id="ARBA00023163"/>
    </source>
</evidence>
<protein>
    <submittedName>
        <fullName evidence="7">RNA polymerase sigma factor</fullName>
    </submittedName>
</protein>
<evidence type="ECO:0000259" key="5">
    <source>
        <dbReference type="Pfam" id="PF04542"/>
    </source>
</evidence>
<evidence type="ECO:0000259" key="6">
    <source>
        <dbReference type="Pfam" id="PF08281"/>
    </source>
</evidence>
<dbReference type="InterPro" id="IPR039425">
    <property type="entry name" value="RNA_pol_sigma-70-like"/>
</dbReference>
<keyword evidence="2" id="KW-0805">Transcription regulation</keyword>
<gene>
    <name evidence="7" type="ORF">ACFO3O_18885</name>
</gene>
<accession>A0ABV9I1M5</accession>
<dbReference type="InterPro" id="IPR036388">
    <property type="entry name" value="WH-like_DNA-bd_sf"/>
</dbReference>
<dbReference type="EMBL" id="JBHSFV010000013">
    <property type="protein sequence ID" value="MFC4635985.1"/>
    <property type="molecule type" value="Genomic_DNA"/>
</dbReference>
<dbReference type="Pfam" id="PF04542">
    <property type="entry name" value="Sigma70_r2"/>
    <property type="match status" value="1"/>
</dbReference>
<name>A0ABV9I1M5_9FLAO</name>
<dbReference type="Gene3D" id="1.10.1740.10">
    <property type="match status" value="1"/>
</dbReference>
<dbReference type="InterPro" id="IPR014284">
    <property type="entry name" value="RNA_pol_sigma-70_dom"/>
</dbReference>
<keyword evidence="8" id="KW-1185">Reference proteome</keyword>
<feature type="domain" description="RNA polymerase sigma factor 70 region 4 type 2" evidence="6">
    <location>
        <begin position="104"/>
        <end position="154"/>
    </location>
</feature>
<dbReference type="InterPro" id="IPR013249">
    <property type="entry name" value="RNA_pol_sigma70_r4_t2"/>
</dbReference>
<comment type="similarity">
    <text evidence="1">Belongs to the sigma-70 factor family. ECF subfamily.</text>
</comment>
<sequence length="160" mass="18802">MRKEEAFTQLIKENEGIIFKISRVYCNTRENQKDLYQDIVFQLWKGFDSFRGDAKASTWMYRVALNTAFTFLRKEKRKGTSVTIDNLHLTYEPDDPILEKRLAQMYAQIRQLSDVNKGIILLLLEGKKYEEIATITGFSRSKVATRISRIKEQLRTQLVK</sequence>
<dbReference type="SUPFAM" id="SSF88946">
    <property type="entry name" value="Sigma2 domain of RNA polymerase sigma factors"/>
    <property type="match status" value="1"/>
</dbReference>
<evidence type="ECO:0000313" key="7">
    <source>
        <dbReference type="EMBL" id="MFC4635985.1"/>
    </source>
</evidence>
<proteinExistence type="inferred from homology"/>
<feature type="domain" description="RNA polymerase sigma-70 region 2" evidence="5">
    <location>
        <begin position="10"/>
        <end position="77"/>
    </location>
</feature>
<comment type="caution">
    <text evidence="7">The sequence shown here is derived from an EMBL/GenBank/DDBJ whole genome shotgun (WGS) entry which is preliminary data.</text>
</comment>
<organism evidence="7 8">
    <name type="scientific">Dokdonia ponticola</name>
    <dbReference type="NCBI Taxonomy" id="2041041"/>
    <lineage>
        <taxon>Bacteria</taxon>
        <taxon>Pseudomonadati</taxon>
        <taxon>Bacteroidota</taxon>
        <taxon>Flavobacteriia</taxon>
        <taxon>Flavobacteriales</taxon>
        <taxon>Flavobacteriaceae</taxon>
        <taxon>Dokdonia</taxon>
    </lineage>
</organism>
<dbReference type="SUPFAM" id="SSF88659">
    <property type="entry name" value="Sigma3 and sigma4 domains of RNA polymerase sigma factors"/>
    <property type="match status" value="1"/>
</dbReference>
<dbReference type="Proteomes" id="UP001596043">
    <property type="component" value="Unassembled WGS sequence"/>
</dbReference>
<dbReference type="Pfam" id="PF08281">
    <property type="entry name" value="Sigma70_r4_2"/>
    <property type="match status" value="1"/>
</dbReference>